<evidence type="ECO:0000313" key="2">
    <source>
        <dbReference type="Proteomes" id="UP000553776"/>
    </source>
</evidence>
<reference evidence="1 2" key="1">
    <citation type="submission" date="2020-08" db="EMBL/GenBank/DDBJ databases">
        <title>Cohnella phylogeny.</title>
        <authorList>
            <person name="Dunlap C."/>
        </authorList>
    </citation>
    <scope>NUCLEOTIDE SEQUENCE [LARGE SCALE GENOMIC DNA]</scope>
    <source>
        <strain evidence="1 2">DSM 25239</strain>
    </source>
</reference>
<name>A0A841TYX2_9BACL</name>
<dbReference type="Proteomes" id="UP000553776">
    <property type="component" value="Unassembled WGS sequence"/>
</dbReference>
<organism evidence="1 2">
    <name type="scientific">Cohnella xylanilytica</name>
    <dbReference type="NCBI Taxonomy" id="557555"/>
    <lineage>
        <taxon>Bacteria</taxon>
        <taxon>Bacillati</taxon>
        <taxon>Bacillota</taxon>
        <taxon>Bacilli</taxon>
        <taxon>Bacillales</taxon>
        <taxon>Paenibacillaceae</taxon>
        <taxon>Cohnella</taxon>
    </lineage>
</organism>
<comment type="caution">
    <text evidence="1">The sequence shown here is derived from an EMBL/GenBank/DDBJ whole genome shotgun (WGS) entry which is preliminary data.</text>
</comment>
<evidence type="ECO:0000313" key="1">
    <source>
        <dbReference type="EMBL" id="MBB6691121.1"/>
    </source>
</evidence>
<sequence length="171" mass="19196">MSEDAKRTEEAPLLPLTAMRSASGEALNARLTEIKELSRGDLEAYRLVQDPAFGDYYLHYAVRHLNLAAGGAEEEYHHLLPLEHDEVIAAALGSPPPAYPDEWNKPYLRNGPDGSFVWYDPEGAHSTAAYEAAAEALREKLLAFRREGRAGEEEVRRLLEESERLLPPREE</sequence>
<protein>
    <submittedName>
        <fullName evidence="1">Uncharacterized protein</fullName>
    </submittedName>
</protein>
<dbReference type="AlphaFoldDB" id="A0A841TYX2"/>
<dbReference type="RefSeq" id="WP_185135123.1">
    <property type="nucleotide sequence ID" value="NZ_BORM01000005.1"/>
</dbReference>
<dbReference type="EMBL" id="JACJVR010000022">
    <property type="protein sequence ID" value="MBB6691121.1"/>
    <property type="molecule type" value="Genomic_DNA"/>
</dbReference>
<keyword evidence="2" id="KW-1185">Reference proteome</keyword>
<proteinExistence type="predicted"/>
<accession>A0A841TYX2</accession>
<gene>
    <name evidence="1" type="ORF">H7B90_06860</name>
</gene>